<organism evidence="1">
    <name type="scientific">Anguilla anguilla</name>
    <name type="common">European freshwater eel</name>
    <name type="synonym">Muraena anguilla</name>
    <dbReference type="NCBI Taxonomy" id="7936"/>
    <lineage>
        <taxon>Eukaryota</taxon>
        <taxon>Metazoa</taxon>
        <taxon>Chordata</taxon>
        <taxon>Craniata</taxon>
        <taxon>Vertebrata</taxon>
        <taxon>Euteleostomi</taxon>
        <taxon>Actinopterygii</taxon>
        <taxon>Neopterygii</taxon>
        <taxon>Teleostei</taxon>
        <taxon>Anguilliformes</taxon>
        <taxon>Anguillidae</taxon>
        <taxon>Anguilla</taxon>
    </lineage>
</organism>
<proteinExistence type="predicted"/>
<evidence type="ECO:0000313" key="1">
    <source>
        <dbReference type="EMBL" id="JAH89695.1"/>
    </source>
</evidence>
<dbReference type="AlphaFoldDB" id="A0A0E9WJD4"/>
<name>A0A0E9WJD4_ANGAN</name>
<reference evidence="1" key="1">
    <citation type="submission" date="2014-11" db="EMBL/GenBank/DDBJ databases">
        <authorList>
            <person name="Amaro Gonzalez C."/>
        </authorList>
    </citation>
    <scope>NUCLEOTIDE SEQUENCE</scope>
</reference>
<accession>A0A0E9WJD4</accession>
<sequence>MFYYLFIYFNQVCVKLYCVTCFHLRHQVFCYNINNNRRTVSNLNDTILKMPTDK</sequence>
<reference evidence="1" key="2">
    <citation type="journal article" date="2015" name="Fish Shellfish Immunol.">
        <title>Early steps in the European eel (Anguilla anguilla)-Vibrio vulnificus interaction in the gills: Role of the RtxA13 toxin.</title>
        <authorList>
            <person name="Callol A."/>
            <person name="Pajuelo D."/>
            <person name="Ebbesson L."/>
            <person name="Teles M."/>
            <person name="MacKenzie S."/>
            <person name="Amaro C."/>
        </authorList>
    </citation>
    <scope>NUCLEOTIDE SEQUENCE</scope>
</reference>
<dbReference type="EMBL" id="GBXM01018882">
    <property type="protein sequence ID" value="JAH89695.1"/>
    <property type="molecule type" value="Transcribed_RNA"/>
</dbReference>
<protein>
    <submittedName>
        <fullName evidence="1">Uncharacterized protein</fullName>
    </submittedName>
</protein>